<protein>
    <submittedName>
        <fullName evidence="1">BrnT family toxin</fullName>
    </submittedName>
</protein>
<name>A0A5Q0BT13_9GAMM</name>
<keyword evidence="2" id="KW-1185">Reference proteome</keyword>
<dbReference type="Gene3D" id="3.10.450.530">
    <property type="entry name" value="Ribonuclease toxin, BrnT, of type II toxin-antitoxin system"/>
    <property type="match status" value="1"/>
</dbReference>
<sequence>MQIHGVTGFDWDDGNVSKCQKHGVSLSEIETAFHGEMKVFPDLAHSQNETRYIGLGKTEEGRNLFVCFTLRQREGEAYIRPVSARYMHRKEVEYYEKAITRPQH</sequence>
<dbReference type="OrthoDB" id="9798158at2"/>
<gene>
    <name evidence="1" type="ORF">F6R98_20710</name>
</gene>
<dbReference type="Pfam" id="PF04365">
    <property type="entry name" value="BrnT_toxin"/>
    <property type="match status" value="1"/>
</dbReference>
<dbReference type="EMBL" id="CP044205">
    <property type="protein sequence ID" value="QFY45228.1"/>
    <property type="molecule type" value="Genomic_DNA"/>
</dbReference>
<dbReference type="KEGG" id="mmob:F6R98_20710"/>
<dbReference type="InterPro" id="IPR038573">
    <property type="entry name" value="BrnT_sf"/>
</dbReference>
<dbReference type="Proteomes" id="UP000325755">
    <property type="component" value="Chromosome"/>
</dbReference>
<reference evidence="1 2" key="1">
    <citation type="submission" date="2019-09" db="EMBL/GenBank/DDBJ databases">
        <title>Ecophysiology of the spiral-shaped methanotroph Methylospira mobilis as revealed by the complete genome sequence.</title>
        <authorList>
            <person name="Oshkin I.Y."/>
            <person name="Dedysh S.N."/>
            <person name="Miroshnikov K."/>
            <person name="Danilova O.V."/>
            <person name="Hakobyan A."/>
            <person name="Liesack W."/>
        </authorList>
    </citation>
    <scope>NUCLEOTIDE SEQUENCE [LARGE SCALE GENOMIC DNA]</scope>
    <source>
        <strain evidence="1 2">Shm1</strain>
    </source>
</reference>
<accession>A0A5Q0BT13</accession>
<dbReference type="AlphaFoldDB" id="A0A5Q0BT13"/>
<organism evidence="1 2">
    <name type="scientific">Candidatus Methylospira mobilis</name>
    <dbReference type="NCBI Taxonomy" id="1808979"/>
    <lineage>
        <taxon>Bacteria</taxon>
        <taxon>Pseudomonadati</taxon>
        <taxon>Pseudomonadota</taxon>
        <taxon>Gammaproteobacteria</taxon>
        <taxon>Methylococcales</taxon>
        <taxon>Methylococcaceae</taxon>
        <taxon>Candidatus Methylospira</taxon>
    </lineage>
</organism>
<dbReference type="InParanoid" id="A0A5Q0BT13"/>
<proteinExistence type="predicted"/>
<evidence type="ECO:0000313" key="1">
    <source>
        <dbReference type="EMBL" id="QFY45228.1"/>
    </source>
</evidence>
<evidence type="ECO:0000313" key="2">
    <source>
        <dbReference type="Proteomes" id="UP000325755"/>
    </source>
</evidence>
<dbReference type="InterPro" id="IPR007460">
    <property type="entry name" value="BrnT_toxin"/>
</dbReference>